<feature type="region of interest" description="Disordered" evidence="1">
    <location>
        <begin position="59"/>
        <end position="80"/>
    </location>
</feature>
<organism evidence="2 3">
    <name type="scientific">Musa balbisiana</name>
    <name type="common">Banana</name>
    <dbReference type="NCBI Taxonomy" id="52838"/>
    <lineage>
        <taxon>Eukaryota</taxon>
        <taxon>Viridiplantae</taxon>
        <taxon>Streptophyta</taxon>
        <taxon>Embryophyta</taxon>
        <taxon>Tracheophyta</taxon>
        <taxon>Spermatophyta</taxon>
        <taxon>Magnoliopsida</taxon>
        <taxon>Liliopsida</taxon>
        <taxon>Zingiberales</taxon>
        <taxon>Musaceae</taxon>
        <taxon>Musa</taxon>
    </lineage>
</organism>
<dbReference type="Proteomes" id="UP000317650">
    <property type="component" value="Chromosome 5"/>
</dbReference>
<keyword evidence="3" id="KW-1185">Reference proteome</keyword>
<gene>
    <name evidence="2" type="ORF">C4D60_Mb05t17370</name>
</gene>
<feature type="region of interest" description="Disordered" evidence="1">
    <location>
        <begin position="1"/>
        <end position="29"/>
    </location>
</feature>
<dbReference type="AlphaFoldDB" id="A0A4S8JWT6"/>
<proteinExistence type="predicted"/>
<reference evidence="2 3" key="1">
    <citation type="journal article" date="2019" name="Nat. Plants">
        <title>Genome sequencing of Musa balbisiana reveals subgenome evolution and function divergence in polyploid bananas.</title>
        <authorList>
            <person name="Yao X."/>
        </authorList>
    </citation>
    <scope>NUCLEOTIDE SEQUENCE [LARGE SCALE GENOMIC DNA]</scope>
    <source>
        <strain evidence="3">cv. DH-PKW</strain>
        <tissue evidence="2">Leaves</tissue>
    </source>
</reference>
<accession>A0A4S8JWT6</accession>
<sequence>MKSADRWKKQPLAPWSRATTPTSTGPLFSDKKRMKVFDLERAEHPRFLWSQPHLRWKESTTEPLFPNEKRKKESRGKGVV</sequence>
<evidence type="ECO:0000313" key="3">
    <source>
        <dbReference type="Proteomes" id="UP000317650"/>
    </source>
</evidence>
<name>A0A4S8JWT6_MUSBA</name>
<protein>
    <submittedName>
        <fullName evidence="2">Uncharacterized protein</fullName>
    </submittedName>
</protein>
<comment type="caution">
    <text evidence="2">The sequence shown here is derived from an EMBL/GenBank/DDBJ whole genome shotgun (WGS) entry which is preliminary data.</text>
</comment>
<dbReference type="EMBL" id="PYDT01000003">
    <property type="protein sequence ID" value="THU66739.1"/>
    <property type="molecule type" value="Genomic_DNA"/>
</dbReference>
<feature type="compositionally biased region" description="Polar residues" evidence="1">
    <location>
        <begin position="17"/>
        <end position="26"/>
    </location>
</feature>
<evidence type="ECO:0000313" key="2">
    <source>
        <dbReference type="EMBL" id="THU66739.1"/>
    </source>
</evidence>
<evidence type="ECO:0000256" key="1">
    <source>
        <dbReference type="SAM" id="MobiDB-lite"/>
    </source>
</evidence>